<organism evidence="2 3">
    <name type="scientific">Paspalum vaginatum</name>
    <name type="common">seashore paspalum</name>
    <dbReference type="NCBI Taxonomy" id="158149"/>
    <lineage>
        <taxon>Eukaryota</taxon>
        <taxon>Viridiplantae</taxon>
        <taxon>Streptophyta</taxon>
        <taxon>Embryophyta</taxon>
        <taxon>Tracheophyta</taxon>
        <taxon>Spermatophyta</taxon>
        <taxon>Magnoliopsida</taxon>
        <taxon>Liliopsida</taxon>
        <taxon>Poales</taxon>
        <taxon>Poaceae</taxon>
        <taxon>PACMAD clade</taxon>
        <taxon>Panicoideae</taxon>
        <taxon>Andropogonodae</taxon>
        <taxon>Paspaleae</taxon>
        <taxon>Paspalinae</taxon>
        <taxon>Paspalum</taxon>
    </lineage>
</organism>
<dbReference type="PANTHER" id="PTHR35828">
    <property type="entry name" value="OS08G0203800 PROTEIN-RELATED"/>
    <property type="match status" value="1"/>
</dbReference>
<evidence type="ECO:0000313" key="2">
    <source>
        <dbReference type="EMBL" id="KAJ1254469.1"/>
    </source>
</evidence>
<sequence>MKTLFVFYRTSDGDALSIAFLLIGIVSEHLRRGILSGAFIRRVFYHGPDGADSADAVVPRHLFGFVDSYAKFRGAVSEGAPPPPAISLAHPYTPAAARLFAHHLAPFFSWGGGGGADLLACFYDTLTSRDGLVVLRRRYPRMSRETGVCVYDPMTGATSFFPDPMDEEYSGFGDTMTYVLLTPSDYGVGCAFLLLMADFTGFADPAPGCSSIMIQTVSSSDAAAAGGRGEWRPATTAPCRGSHRSKLLHPSAVVVGSSIHWVMFGGTGRAQRDYLHVLTYNVCTRVAGLIELPMDRLPESYTTSGDANLRLASTTDGSLAMLCREGLKISVWRLSVSDDAGWAPHAVINTETPLLSLLPGMPQPCRILFECLGERSRVLLFTVKGRGFQGLVVLDIETQEMHKVDAEIIHIQAIPFEVDLESRFLRMKTFH</sequence>
<dbReference type="Pfam" id="PF24523">
    <property type="entry name" value="DUF7595"/>
    <property type="match status" value="1"/>
</dbReference>
<feature type="domain" description="DUF7595" evidence="1">
    <location>
        <begin position="118"/>
        <end position="427"/>
    </location>
</feature>
<proteinExistence type="predicted"/>
<reference evidence="2 3" key="1">
    <citation type="submission" date="2022-10" db="EMBL/GenBank/DDBJ databases">
        <title>WGS assembly of Paspalum vaginatum 540-79.</title>
        <authorList>
            <person name="Sun G."/>
            <person name="Wase N."/>
            <person name="Shu S."/>
            <person name="Jenkins J."/>
            <person name="Zhou B."/>
            <person name="Torres-Rodriguez J."/>
            <person name="Chen C."/>
            <person name="Sandor L."/>
            <person name="Plott C."/>
            <person name="Yoshinga Y."/>
            <person name="Daum C."/>
            <person name="Qi P."/>
            <person name="Barry K."/>
            <person name="Lipzen A."/>
            <person name="Berry L."/>
            <person name="Pedersen C."/>
            <person name="Gottilla T."/>
            <person name="Foltz A."/>
            <person name="Yu H."/>
            <person name="O'Malley R."/>
            <person name="Zhang C."/>
            <person name="Devos K."/>
            <person name="Sigmon B."/>
            <person name="Yu B."/>
            <person name="Obata T."/>
            <person name="Schmutz J."/>
            <person name="Schnable J."/>
        </authorList>
    </citation>
    <scope>NUCLEOTIDE SEQUENCE [LARGE SCALE GENOMIC DNA]</scope>
    <source>
        <strain evidence="3">cv. 540-79</strain>
    </source>
</reference>
<comment type="caution">
    <text evidence="2">The sequence shown here is derived from an EMBL/GenBank/DDBJ whole genome shotgun (WGS) entry which is preliminary data.</text>
</comment>
<gene>
    <name evidence="2" type="ORF">BS78_K058600</name>
</gene>
<dbReference type="AlphaFoldDB" id="A0A9W8CCT2"/>
<keyword evidence="3" id="KW-1185">Reference proteome</keyword>
<dbReference type="Proteomes" id="UP001164776">
    <property type="component" value="Unassembled WGS sequence"/>
</dbReference>
<evidence type="ECO:0000313" key="3">
    <source>
        <dbReference type="Proteomes" id="UP001164776"/>
    </source>
</evidence>
<name>A0A9W8CCT2_9POAL</name>
<dbReference type="EMBL" id="MU630059">
    <property type="protein sequence ID" value="KAJ1254469.1"/>
    <property type="molecule type" value="Genomic_DNA"/>
</dbReference>
<protein>
    <recommendedName>
        <fullName evidence="1">DUF7595 domain-containing protein</fullName>
    </recommendedName>
</protein>
<dbReference type="OrthoDB" id="694444at2759"/>
<evidence type="ECO:0000259" key="1">
    <source>
        <dbReference type="Pfam" id="PF24523"/>
    </source>
</evidence>
<dbReference type="PANTHER" id="PTHR35828:SF22">
    <property type="entry name" value="OS10G0103633 PROTEIN"/>
    <property type="match status" value="1"/>
</dbReference>
<accession>A0A9W8CCT2</accession>
<dbReference type="InterPro" id="IPR056016">
    <property type="entry name" value="DUF7595"/>
</dbReference>